<sequence length="288" mass="30049">MIGHPFTYRSPESAAEAVELVSAAPARTRVLGGGTWVVPECNRGESAPDLLVDLRRAGLDRIELVDDVVHVGATTTYTALMSSAIVLGHLPMLAAMARGITGGAQVQSQGTIGGSVVAARPQSDAPAVVAALGATLVMAGSQGERRVSGEAMFEAASRSCVRPDEILTRLEIPVQGAARWGYYKLKRSASSWPIATAAFVVDQHGSGSVTDARLVLGGVSGTPVHVDVRSVLVGGPLEPGRVDEAARLVAASVHSPWEDELAPGSYRLAVTHPVARRAMEMAMQQEDS</sequence>
<dbReference type="Gene3D" id="3.30.390.50">
    <property type="entry name" value="CO dehydrogenase flavoprotein, C-terminal domain"/>
    <property type="match status" value="1"/>
</dbReference>
<dbReference type="InterPro" id="IPR036683">
    <property type="entry name" value="CO_DH_flav_C_dom_sf"/>
</dbReference>
<dbReference type="Pfam" id="PF03450">
    <property type="entry name" value="CO_deh_flav_C"/>
    <property type="match status" value="1"/>
</dbReference>
<keyword evidence="1" id="KW-0285">Flavoprotein</keyword>
<reference evidence="6" key="1">
    <citation type="journal article" date="2019" name="Int. J. Syst. Evol. Microbiol.">
        <title>The Global Catalogue of Microorganisms (GCM) 10K type strain sequencing project: providing services to taxonomists for standard genome sequencing and annotation.</title>
        <authorList>
            <consortium name="The Broad Institute Genomics Platform"/>
            <consortium name="The Broad Institute Genome Sequencing Center for Infectious Disease"/>
            <person name="Wu L."/>
            <person name="Ma J."/>
        </authorList>
    </citation>
    <scope>NUCLEOTIDE SEQUENCE [LARGE SCALE GENOMIC DNA]</scope>
    <source>
        <strain evidence="6">JCM 11813</strain>
    </source>
</reference>
<organism evidence="5 6">
    <name type="scientific">Nocardioides aquiterrae</name>
    <dbReference type="NCBI Taxonomy" id="203799"/>
    <lineage>
        <taxon>Bacteria</taxon>
        <taxon>Bacillati</taxon>
        <taxon>Actinomycetota</taxon>
        <taxon>Actinomycetes</taxon>
        <taxon>Propionibacteriales</taxon>
        <taxon>Nocardioidaceae</taxon>
        <taxon>Nocardioides</taxon>
    </lineage>
</organism>
<dbReference type="PANTHER" id="PTHR42659">
    <property type="entry name" value="XANTHINE DEHYDROGENASE SUBUNIT C-RELATED"/>
    <property type="match status" value="1"/>
</dbReference>
<evidence type="ECO:0000256" key="1">
    <source>
        <dbReference type="ARBA" id="ARBA00022630"/>
    </source>
</evidence>
<name>A0ABP4EYQ1_9ACTN</name>
<dbReference type="InterPro" id="IPR016166">
    <property type="entry name" value="FAD-bd_PCMH"/>
</dbReference>
<evidence type="ECO:0000313" key="6">
    <source>
        <dbReference type="Proteomes" id="UP001499979"/>
    </source>
</evidence>
<dbReference type="Proteomes" id="UP001499979">
    <property type="component" value="Unassembled WGS sequence"/>
</dbReference>
<dbReference type="Gene3D" id="3.30.43.10">
    <property type="entry name" value="Uridine Diphospho-n-acetylenolpyruvylglucosamine Reductase, domain 2"/>
    <property type="match status" value="1"/>
</dbReference>
<dbReference type="PROSITE" id="PS51387">
    <property type="entry name" value="FAD_PCMH"/>
    <property type="match status" value="1"/>
</dbReference>
<evidence type="ECO:0000313" key="5">
    <source>
        <dbReference type="EMBL" id="GAA1135866.1"/>
    </source>
</evidence>
<keyword evidence="3" id="KW-0560">Oxidoreductase</keyword>
<evidence type="ECO:0000256" key="3">
    <source>
        <dbReference type="ARBA" id="ARBA00023002"/>
    </source>
</evidence>
<proteinExistence type="predicted"/>
<dbReference type="PANTHER" id="PTHR42659:SF2">
    <property type="entry name" value="XANTHINE DEHYDROGENASE SUBUNIT C-RELATED"/>
    <property type="match status" value="1"/>
</dbReference>
<dbReference type="SUPFAM" id="SSF55447">
    <property type="entry name" value="CO dehydrogenase flavoprotein C-terminal domain-like"/>
    <property type="match status" value="1"/>
</dbReference>
<dbReference type="Gene3D" id="3.30.465.10">
    <property type="match status" value="1"/>
</dbReference>
<dbReference type="InterPro" id="IPR002346">
    <property type="entry name" value="Mopterin_DH_FAD-bd"/>
</dbReference>
<protein>
    <submittedName>
        <fullName evidence="5">FAD binding domain-containing protein</fullName>
    </submittedName>
</protein>
<dbReference type="EMBL" id="BAAAJE010000006">
    <property type="protein sequence ID" value="GAA1135866.1"/>
    <property type="molecule type" value="Genomic_DNA"/>
</dbReference>
<dbReference type="InterPro" id="IPR016167">
    <property type="entry name" value="FAD-bd_PCMH_sub1"/>
</dbReference>
<evidence type="ECO:0000259" key="4">
    <source>
        <dbReference type="PROSITE" id="PS51387"/>
    </source>
</evidence>
<keyword evidence="6" id="KW-1185">Reference proteome</keyword>
<dbReference type="InterPro" id="IPR016169">
    <property type="entry name" value="FAD-bd_PCMH_sub2"/>
</dbReference>
<dbReference type="Pfam" id="PF00941">
    <property type="entry name" value="FAD_binding_5"/>
    <property type="match status" value="1"/>
</dbReference>
<dbReference type="InterPro" id="IPR051312">
    <property type="entry name" value="Diverse_Substr_Oxidored"/>
</dbReference>
<dbReference type="InterPro" id="IPR036318">
    <property type="entry name" value="FAD-bd_PCMH-like_sf"/>
</dbReference>
<comment type="caution">
    <text evidence="5">The sequence shown here is derived from an EMBL/GenBank/DDBJ whole genome shotgun (WGS) entry which is preliminary data.</text>
</comment>
<evidence type="ECO:0000256" key="2">
    <source>
        <dbReference type="ARBA" id="ARBA00022827"/>
    </source>
</evidence>
<dbReference type="InterPro" id="IPR005107">
    <property type="entry name" value="CO_DH_flav_C"/>
</dbReference>
<dbReference type="SUPFAM" id="SSF56176">
    <property type="entry name" value="FAD-binding/transporter-associated domain-like"/>
    <property type="match status" value="1"/>
</dbReference>
<dbReference type="SMART" id="SM01092">
    <property type="entry name" value="CO_deh_flav_C"/>
    <property type="match status" value="1"/>
</dbReference>
<dbReference type="RefSeq" id="WP_343906876.1">
    <property type="nucleotide sequence ID" value="NZ_BAAAJE010000006.1"/>
</dbReference>
<keyword evidence="2" id="KW-0274">FAD</keyword>
<feature type="domain" description="FAD-binding PCMH-type" evidence="4">
    <location>
        <begin position="1"/>
        <end position="177"/>
    </location>
</feature>
<gene>
    <name evidence="5" type="ORF">GCM10009606_15080</name>
</gene>
<accession>A0ABP4EYQ1</accession>